<gene>
    <name evidence="2" type="ORF">HKW66_Vig0152410</name>
    <name evidence="3" type="ORF">LR48_Vigan10g259300</name>
</gene>
<reference evidence="2 5" key="3">
    <citation type="submission" date="2020-05" db="EMBL/GenBank/DDBJ databases">
        <title>Vigna angularis (adzuki bean) Var. LongXiaoDou No. 4 denovo assembly.</title>
        <authorList>
            <person name="Xiang H."/>
        </authorList>
    </citation>
    <scope>NUCLEOTIDE SEQUENCE [LARGE SCALE GENOMIC DNA]</scope>
    <source>
        <tissue evidence="2">Leaf</tissue>
    </source>
</reference>
<feature type="transmembrane region" description="Helical" evidence="1">
    <location>
        <begin position="26"/>
        <end position="44"/>
    </location>
</feature>
<dbReference type="InterPro" id="IPR045501">
    <property type="entry name" value="DUF6490"/>
</dbReference>
<dbReference type="PANTHER" id="PTHR46610:SF20">
    <property type="entry name" value="OS05G0181300 PROTEIN"/>
    <property type="match status" value="1"/>
</dbReference>
<evidence type="ECO:0000313" key="5">
    <source>
        <dbReference type="Proteomes" id="UP000743370"/>
    </source>
</evidence>
<organism evidence="3 4">
    <name type="scientific">Phaseolus angularis</name>
    <name type="common">Azuki bean</name>
    <name type="synonym">Vigna angularis</name>
    <dbReference type="NCBI Taxonomy" id="3914"/>
    <lineage>
        <taxon>Eukaryota</taxon>
        <taxon>Viridiplantae</taxon>
        <taxon>Streptophyta</taxon>
        <taxon>Embryophyta</taxon>
        <taxon>Tracheophyta</taxon>
        <taxon>Spermatophyta</taxon>
        <taxon>Magnoliopsida</taxon>
        <taxon>eudicotyledons</taxon>
        <taxon>Gunneridae</taxon>
        <taxon>Pentapetalae</taxon>
        <taxon>rosids</taxon>
        <taxon>fabids</taxon>
        <taxon>Fabales</taxon>
        <taxon>Fabaceae</taxon>
        <taxon>Papilionoideae</taxon>
        <taxon>50 kb inversion clade</taxon>
        <taxon>NPAAA clade</taxon>
        <taxon>indigoferoid/millettioid clade</taxon>
        <taxon>Phaseoleae</taxon>
        <taxon>Vigna</taxon>
    </lineage>
</organism>
<dbReference type="OMA" id="FGFAYQF"/>
<evidence type="ECO:0000313" key="4">
    <source>
        <dbReference type="Proteomes" id="UP000053144"/>
    </source>
</evidence>
<keyword evidence="1" id="KW-0472">Membrane</keyword>
<dbReference type="PANTHER" id="PTHR46610">
    <property type="entry name" value="OS05G0181300 PROTEIN"/>
    <property type="match status" value="1"/>
</dbReference>
<feature type="transmembrane region" description="Helical" evidence="1">
    <location>
        <begin position="88"/>
        <end position="106"/>
    </location>
</feature>
<protein>
    <submittedName>
        <fullName evidence="3">Uncharacterized protein</fullName>
    </submittedName>
</protein>
<keyword evidence="1" id="KW-0812">Transmembrane</keyword>
<dbReference type="AlphaFoldDB" id="A0A0L9VNQ7"/>
<dbReference type="OrthoDB" id="1740076at2759"/>
<feature type="transmembrane region" description="Helical" evidence="1">
    <location>
        <begin position="118"/>
        <end position="138"/>
    </location>
</feature>
<reference evidence="3" key="2">
    <citation type="submission" date="2015-02" db="EMBL/GenBank/DDBJ databases">
        <authorList>
            <person name="Chooi Y.-H."/>
        </authorList>
    </citation>
    <scope>NUCLEOTIDE SEQUENCE</scope>
    <source>
        <tissue evidence="3">Seedling</tissue>
    </source>
</reference>
<evidence type="ECO:0000313" key="2">
    <source>
        <dbReference type="EMBL" id="KAG2383996.1"/>
    </source>
</evidence>
<dbReference type="KEGG" id="var:108345231"/>
<proteinExistence type="predicted"/>
<name>A0A0L9VNQ7_PHAAN</name>
<dbReference type="Gramene" id="KOM56701">
    <property type="protein sequence ID" value="KOM56701"/>
    <property type="gene ID" value="LR48_Vigan10g259300"/>
</dbReference>
<dbReference type="EMBL" id="JABFOF010000008">
    <property type="protein sequence ID" value="KAG2383996.1"/>
    <property type="molecule type" value="Genomic_DNA"/>
</dbReference>
<dbReference type="Proteomes" id="UP000743370">
    <property type="component" value="Unassembled WGS sequence"/>
</dbReference>
<sequence length="168" mass="18868">MTASSSLHLLPLTASSFDEALQKLKSVLPFFGFINMTISSMVTIYSAHRNNDTPTIVFVAFVYFGSLFLDYCFRLYHSLPPSSPSSHNIKVVIWVLISSIMLGFAFEFSTFMGFLESVFFFGLVISGNSYLFYVYFIWDSEKSGGSACNSDDCCERKPLTEVKVVDEV</sequence>
<evidence type="ECO:0000313" key="3">
    <source>
        <dbReference type="EMBL" id="KOM56701.1"/>
    </source>
</evidence>
<evidence type="ECO:0000256" key="1">
    <source>
        <dbReference type="SAM" id="Phobius"/>
    </source>
</evidence>
<dbReference type="Pfam" id="PF20100">
    <property type="entry name" value="DUF6490"/>
    <property type="match status" value="1"/>
</dbReference>
<keyword evidence="1" id="KW-1133">Transmembrane helix</keyword>
<dbReference type="EMBL" id="CM003380">
    <property type="protein sequence ID" value="KOM56701.1"/>
    <property type="molecule type" value="Genomic_DNA"/>
</dbReference>
<accession>A0A0L9VNQ7</accession>
<dbReference type="Proteomes" id="UP000053144">
    <property type="component" value="Chromosome 10"/>
</dbReference>
<reference evidence="4" key="1">
    <citation type="journal article" date="2015" name="Proc. Natl. Acad. Sci. U.S.A.">
        <title>Genome sequencing of adzuki bean (Vigna angularis) provides insight into high starch and low fat accumulation and domestication.</title>
        <authorList>
            <person name="Yang K."/>
            <person name="Tian Z."/>
            <person name="Chen C."/>
            <person name="Luo L."/>
            <person name="Zhao B."/>
            <person name="Wang Z."/>
            <person name="Yu L."/>
            <person name="Li Y."/>
            <person name="Sun Y."/>
            <person name="Li W."/>
            <person name="Chen Y."/>
            <person name="Li Y."/>
            <person name="Zhang Y."/>
            <person name="Ai D."/>
            <person name="Zhao J."/>
            <person name="Shang C."/>
            <person name="Ma Y."/>
            <person name="Wu B."/>
            <person name="Wang M."/>
            <person name="Gao L."/>
            <person name="Sun D."/>
            <person name="Zhang P."/>
            <person name="Guo F."/>
            <person name="Wang W."/>
            <person name="Li Y."/>
            <person name="Wang J."/>
            <person name="Varshney R.K."/>
            <person name="Wang J."/>
            <person name="Ling H.Q."/>
            <person name="Wan P."/>
        </authorList>
    </citation>
    <scope>NUCLEOTIDE SEQUENCE</scope>
    <source>
        <strain evidence="4">cv. Jingnong 6</strain>
    </source>
</reference>
<feature type="transmembrane region" description="Helical" evidence="1">
    <location>
        <begin position="56"/>
        <end position="76"/>
    </location>
</feature>